<dbReference type="Gene3D" id="3.30.565.10">
    <property type="entry name" value="Histidine kinase-like ATPase, C-terminal domain"/>
    <property type="match status" value="1"/>
</dbReference>
<comment type="cofactor">
    <cofactor evidence="2">
        <name>Mn(2+)</name>
        <dbReference type="ChEBI" id="CHEBI:29035"/>
    </cofactor>
</comment>
<dbReference type="InterPro" id="IPR005467">
    <property type="entry name" value="His_kinase_dom"/>
</dbReference>
<keyword evidence="18" id="KW-0464">Manganese</keyword>
<keyword evidence="21" id="KW-1133">Transmembrane helix</keyword>
<evidence type="ECO:0000256" key="20">
    <source>
        <dbReference type="ARBA" id="ARBA00041776"/>
    </source>
</evidence>
<evidence type="ECO:0000256" key="6">
    <source>
        <dbReference type="ARBA" id="ARBA00022475"/>
    </source>
</evidence>
<gene>
    <name evidence="24" type="ORF">DI536_02710</name>
</gene>
<reference evidence="24 25" key="1">
    <citation type="submission" date="2017-08" db="EMBL/GenBank/DDBJ databases">
        <title>Infants hospitalized years apart are colonized by the same room-sourced microbial strains.</title>
        <authorList>
            <person name="Brooks B."/>
            <person name="Olm M.R."/>
            <person name="Firek B.A."/>
            <person name="Baker R."/>
            <person name="Thomas B.C."/>
            <person name="Morowitz M.J."/>
            <person name="Banfield J.F."/>
        </authorList>
    </citation>
    <scope>NUCLEOTIDE SEQUENCE [LARGE SCALE GENOMIC DNA]</scope>
    <source>
        <strain evidence="24">S2_003_000_R2_14</strain>
    </source>
</reference>
<evidence type="ECO:0000259" key="23">
    <source>
        <dbReference type="PROSITE" id="PS50885"/>
    </source>
</evidence>
<dbReference type="InterPro" id="IPR050980">
    <property type="entry name" value="2C_sensor_his_kinase"/>
</dbReference>
<dbReference type="SMART" id="SM00387">
    <property type="entry name" value="HATPase_c"/>
    <property type="match status" value="1"/>
</dbReference>
<keyword evidence="16" id="KW-0346">Stress response</keyword>
<dbReference type="PANTHER" id="PTHR44936:SF9">
    <property type="entry name" value="SENSOR PROTEIN CREC"/>
    <property type="match status" value="1"/>
</dbReference>
<comment type="cofactor">
    <cofactor evidence="3">
        <name>Mg(2+)</name>
        <dbReference type="ChEBI" id="CHEBI:18420"/>
    </cofactor>
</comment>
<keyword evidence="21" id="KW-0812">Transmembrane</keyword>
<feature type="domain" description="HAMP" evidence="23">
    <location>
        <begin position="156"/>
        <end position="210"/>
    </location>
</feature>
<keyword evidence="11" id="KW-0378">Hydrolase</keyword>
<evidence type="ECO:0000256" key="9">
    <source>
        <dbReference type="ARBA" id="ARBA00022741"/>
    </source>
</evidence>
<dbReference type="AlphaFoldDB" id="A0A2W5VBI4"/>
<evidence type="ECO:0000256" key="4">
    <source>
        <dbReference type="ARBA" id="ARBA00004651"/>
    </source>
</evidence>
<evidence type="ECO:0000256" key="11">
    <source>
        <dbReference type="ARBA" id="ARBA00022801"/>
    </source>
</evidence>
<sequence>MGPIGSFVRAKLRRRLFAWFLGGTVMTAVAVSVVMMVFARIQEPEWAHQWEGTQGWIGKQFAMSWSDPVSRERYAREAAQDLGANVDLYDAAGERFFSTGTPCRRSMVDAPIFDKGVRVGLVKLCLAHNHNNGWRWALTAAVFLLAVWKLSGKVARRLASPLDELTEVVRRIGKGDLKARAVHSAYEPDEVGLVAEAINEMAARIEKQMADQRELLATVSHELRTPLARLRIISEIARETGATPRTFDELDREVVELDALAGELLASSRLEFGQIAKRDLSIRDVAARAVERAGLAATVLSVNGEGDTLQGDPTLLQRALANLLDNAKKHAAGADALEVNVSATEVRFEVLDRGPGINGDGNGLFEKFNRGQNGEGADGLGLGLALVKRIVVAHGGTVWAQAREGGGARVGFSVKRS</sequence>
<evidence type="ECO:0000256" key="5">
    <source>
        <dbReference type="ARBA" id="ARBA00012438"/>
    </source>
</evidence>
<evidence type="ECO:0000256" key="21">
    <source>
        <dbReference type="SAM" id="Phobius"/>
    </source>
</evidence>
<evidence type="ECO:0000313" key="24">
    <source>
        <dbReference type="EMBL" id="PZR18808.1"/>
    </source>
</evidence>
<dbReference type="SMART" id="SM00388">
    <property type="entry name" value="HisKA"/>
    <property type="match status" value="1"/>
</dbReference>
<evidence type="ECO:0000256" key="3">
    <source>
        <dbReference type="ARBA" id="ARBA00001946"/>
    </source>
</evidence>
<dbReference type="CDD" id="cd00075">
    <property type="entry name" value="HATPase"/>
    <property type="match status" value="1"/>
</dbReference>
<evidence type="ECO:0000256" key="17">
    <source>
        <dbReference type="ARBA" id="ARBA00023026"/>
    </source>
</evidence>
<dbReference type="GO" id="GO:0005886">
    <property type="term" value="C:plasma membrane"/>
    <property type="evidence" value="ECO:0007669"/>
    <property type="project" value="UniProtKB-SubCell"/>
</dbReference>
<keyword evidence="7" id="KW-0597">Phosphoprotein</keyword>
<dbReference type="Pfam" id="PF00672">
    <property type="entry name" value="HAMP"/>
    <property type="match status" value="1"/>
</dbReference>
<keyword evidence="15" id="KW-0902">Two-component regulatory system</keyword>
<dbReference type="SMART" id="SM00304">
    <property type="entry name" value="HAMP"/>
    <property type="match status" value="1"/>
</dbReference>
<dbReference type="GO" id="GO:0004721">
    <property type="term" value="F:phosphoprotein phosphatase activity"/>
    <property type="evidence" value="ECO:0007669"/>
    <property type="project" value="UniProtKB-KW"/>
</dbReference>
<evidence type="ECO:0000256" key="13">
    <source>
        <dbReference type="ARBA" id="ARBA00022842"/>
    </source>
</evidence>
<dbReference type="Gene3D" id="6.10.340.10">
    <property type="match status" value="1"/>
</dbReference>
<keyword evidence="21" id="KW-0472">Membrane</keyword>
<dbReference type="SUPFAM" id="SSF55874">
    <property type="entry name" value="ATPase domain of HSP90 chaperone/DNA topoisomerase II/histidine kinase"/>
    <property type="match status" value="1"/>
</dbReference>
<evidence type="ECO:0000256" key="10">
    <source>
        <dbReference type="ARBA" id="ARBA00022777"/>
    </source>
</evidence>
<dbReference type="SUPFAM" id="SSF47384">
    <property type="entry name" value="Homodimeric domain of signal transducing histidine kinase"/>
    <property type="match status" value="1"/>
</dbReference>
<evidence type="ECO:0000256" key="1">
    <source>
        <dbReference type="ARBA" id="ARBA00000085"/>
    </source>
</evidence>
<keyword evidence="13" id="KW-0460">Magnesium</keyword>
<dbReference type="CDD" id="cd06225">
    <property type="entry name" value="HAMP"/>
    <property type="match status" value="1"/>
</dbReference>
<accession>A0A2W5VBI4</accession>
<dbReference type="PROSITE" id="PS50885">
    <property type="entry name" value="HAMP"/>
    <property type="match status" value="1"/>
</dbReference>
<feature type="domain" description="Histidine kinase" evidence="22">
    <location>
        <begin position="218"/>
        <end position="417"/>
    </location>
</feature>
<evidence type="ECO:0000256" key="15">
    <source>
        <dbReference type="ARBA" id="ARBA00023012"/>
    </source>
</evidence>
<evidence type="ECO:0000256" key="7">
    <source>
        <dbReference type="ARBA" id="ARBA00022553"/>
    </source>
</evidence>
<organism evidence="24 25">
    <name type="scientific">Archangium gephyra</name>
    <dbReference type="NCBI Taxonomy" id="48"/>
    <lineage>
        <taxon>Bacteria</taxon>
        <taxon>Pseudomonadati</taxon>
        <taxon>Myxococcota</taxon>
        <taxon>Myxococcia</taxon>
        <taxon>Myxococcales</taxon>
        <taxon>Cystobacterineae</taxon>
        <taxon>Archangiaceae</taxon>
        <taxon>Archangium</taxon>
    </lineage>
</organism>
<dbReference type="PRINTS" id="PR00344">
    <property type="entry name" value="BCTRLSENSOR"/>
</dbReference>
<dbReference type="EC" id="2.7.13.3" evidence="5"/>
<keyword evidence="10 24" id="KW-0418">Kinase</keyword>
<proteinExistence type="predicted"/>
<evidence type="ECO:0000259" key="22">
    <source>
        <dbReference type="PROSITE" id="PS50109"/>
    </source>
</evidence>
<dbReference type="PANTHER" id="PTHR44936">
    <property type="entry name" value="SENSOR PROTEIN CREC"/>
    <property type="match status" value="1"/>
</dbReference>
<name>A0A2W5VBI4_9BACT</name>
<dbReference type="CDD" id="cd00082">
    <property type="entry name" value="HisKA"/>
    <property type="match status" value="1"/>
</dbReference>
<keyword evidence="6" id="KW-1003">Cell membrane</keyword>
<evidence type="ECO:0000256" key="16">
    <source>
        <dbReference type="ARBA" id="ARBA00023016"/>
    </source>
</evidence>
<keyword evidence="8" id="KW-0808">Transferase</keyword>
<dbReference type="PROSITE" id="PS50109">
    <property type="entry name" value="HIS_KIN"/>
    <property type="match status" value="1"/>
</dbReference>
<comment type="caution">
    <text evidence="24">The sequence shown here is derived from an EMBL/GenBank/DDBJ whole genome shotgun (WGS) entry which is preliminary data.</text>
</comment>
<dbReference type="GO" id="GO:0000155">
    <property type="term" value="F:phosphorelay sensor kinase activity"/>
    <property type="evidence" value="ECO:0007669"/>
    <property type="project" value="InterPro"/>
</dbReference>
<protein>
    <recommendedName>
        <fullName evidence="19">Signal transduction histidine-protein kinase/phosphatase MprB</fullName>
        <ecNumber evidence="5">2.7.13.3</ecNumber>
    </recommendedName>
    <alternativeName>
        <fullName evidence="20">Mycobacterial persistence regulator B</fullName>
    </alternativeName>
</protein>
<evidence type="ECO:0000256" key="18">
    <source>
        <dbReference type="ARBA" id="ARBA00023211"/>
    </source>
</evidence>
<dbReference type="InterPro" id="IPR003661">
    <property type="entry name" value="HisK_dim/P_dom"/>
</dbReference>
<comment type="catalytic activity">
    <reaction evidence="1">
        <text>ATP + protein L-histidine = ADP + protein N-phospho-L-histidine.</text>
        <dbReference type="EC" id="2.7.13.3"/>
    </reaction>
</comment>
<dbReference type="InterPro" id="IPR004358">
    <property type="entry name" value="Sig_transdc_His_kin-like_C"/>
</dbReference>
<evidence type="ECO:0000313" key="25">
    <source>
        <dbReference type="Proteomes" id="UP000249061"/>
    </source>
</evidence>
<dbReference type="GO" id="GO:0005524">
    <property type="term" value="F:ATP binding"/>
    <property type="evidence" value="ECO:0007669"/>
    <property type="project" value="UniProtKB-KW"/>
</dbReference>
<dbReference type="Gene3D" id="1.10.287.130">
    <property type="match status" value="1"/>
</dbReference>
<keyword evidence="9" id="KW-0547">Nucleotide-binding</keyword>
<keyword evidence="12" id="KW-0067">ATP-binding</keyword>
<dbReference type="EMBL" id="QFQP01000001">
    <property type="protein sequence ID" value="PZR18808.1"/>
    <property type="molecule type" value="Genomic_DNA"/>
</dbReference>
<dbReference type="InterPro" id="IPR003594">
    <property type="entry name" value="HATPase_dom"/>
</dbReference>
<dbReference type="InterPro" id="IPR003660">
    <property type="entry name" value="HAMP_dom"/>
</dbReference>
<dbReference type="Proteomes" id="UP000249061">
    <property type="component" value="Unassembled WGS sequence"/>
</dbReference>
<feature type="transmembrane region" description="Helical" evidence="21">
    <location>
        <begin position="16"/>
        <end position="39"/>
    </location>
</feature>
<dbReference type="InterPro" id="IPR036097">
    <property type="entry name" value="HisK_dim/P_sf"/>
</dbReference>
<evidence type="ECO:0000256" key="19">
    <source>
        <dbReference type="ARBA" id="ARBA00040454"/>
    </source>
</evidence>
<keyword evidence="17" id="KW-0843">Virulence</keyword>
<evidence type="ECO:0000256" key="14">
    <source>
        <dbReference type="ARBA" id="ARBA00022912"/>
    </source>
</evidence>
<dbReference type="SUPFAM" id="SSF158472">
    <property type="entry name" value="HAMP domain-like"/>
    <property type="match status" value="1"/>
</dbReference>
<dbReference type="Pfam" id="PF00512">
    <property type="entry name" value="HisKA"/>
    <property type="match status" value="1"/>
</dbReference>
<evidence type="ECO:0000256" key="12">
    <source>
        <dbReference type="ARBA" id="ARBA00022840"/>
    </source>
</evidence>
<keyword evidence="14" id="KW-0904">Protein phosphatase</keyword>
<comment type="subcellular location">
    <subcellularLocation>
        <location evidence="4">Cell membrane</location>
        <topology evidence="4">Multi-pass membrane protein</topology>
    </subcellularLocation>
</comment>
<dbReference type="Pfam" id="PF02518">
    <property type="entry name" value="HATPase_c"/>
    <property type="match status" value="1"/>
</dbReference>
<evidence type="ECO:0000256" key="8">
    <source>
        <dbReference type="ARBA" id="ARBA00022679"/>
    </source>
</evidence>
<evidence type="ECO:0000256" key="2">
    <source>
        <dbReference type="ARBA" id="ARBA00001936"/>
    </source>
</evidence>
<dbReference type="InterPro" id="IPR036890">
    <property type="entry name" value="HATPase_C_sf"/>
</dbReference>